<feature type="region of interest" description="Disordered" evidence="3">
    <location>
        <begin position="1"/>
        <end position="24"/>
    </location>
</feature>
<dbReference type="GO" id="GO:0008080">
    <property type="term" value="F:N-acetyltransferase activity"/>
    <property type="evidence" value="ECO:0007669"/>
    <property type="project" value="InterPro"/>
</dbReference>
<dbReference type="NCBIfam" id="TIGR01575">
    <property type="entry name" value="rimI"/>
    <property type="match status" value="1"/>
</dbReference>
<dbReference type="CDD" id="cd04301">
    <property type="entry name" value="NAT_SF"/>
    <property type="match status" value="1"/>
</dbReference>
<protein>
    <submittedName>
        <fullName evidence="5">Ribosomal-protein-alanine N-acetyltransferase</fullName>
    </submittedName>
</protein>
<dbReference type="EMBL" id="WOGT01000001">
    <property type="protein sequence ID" value="MUN53833.1"/>
    <property type="molecule type" value="Genomic_DNA"/>
</dbReference>
<dbReference type="PANTHER" id="PTHR43877">
    <property type="entry name" value="AMINOALKYLPHOSPHONATE N-ACETYLTRANSFERASE-RELATED-RELATED"/>
    <property type="match status" value="1"/>
</dbReference>
<organism evidence="5 6">
    <name type="scientific">Rothia koreensis</name>
    <dbReference type="NCBI Taxonomy" id="592378"/>
    <lineage>
        <taxon>Bacteria</taxon>
        <taxon>Bacillati</taxon>
        <taxon>Actinomycetota</taxon>
        <taxon>Actinomycetes</taxon>
        <taxon>Micrococcales</taxon>
        <taxon>Micrococcaceae</taxon>
        <taxon>Rothia</taxon>
    </lineage>
</organism>
<keyword evidence="2" id="KW-0012">Acyltransferase</keyword>
<evidence type="ECO:0000313" key="6">
    <source>
        <dbReference type="Proteomes" id="UP000462152"/>
    </source>
</evidence>
<name>A0A7K1LFH7_9MICC</name>
<dbReference type="Proteomes" id="UP000462152">
    <property type="component" value="Unassembled WGS sequence"/>
</dbReference>
<dbReference type="AlphaFoldDB" id="A0A7K1LFH7"/>
<dbReference type="InterPro" id="IPR016181">
    <property type="entry name" value="Acyl_CoA_acyltransferase"/>
</dbReference>
<dbReference type="InterPro" id="IPR000182">
    <property type="entry name" value="GNAT_dom"/>
</dbReference>
<feature type="domain" description="N-acetyltransferase" evidence="4">
    <location>
        <begin position="30"/>
        <end position="174"/>
    </location>
</feature>
<proteinExistence type="predicted"/>
<evidence type="ECO:0000256" key="3">
    <source>
        <dbReference type="SAM" id="MobiDB-lite"/>
    </source>
</evidence>
<gene>
    <name evidence="5" type="primary">rimI</name>
    <name evidence="5" type="ORF">GMA10_01085</name>
</gene>
<dbReference type="InterPro" id="IPR006464">
    <property type="entry name" value="AcTrfase_RimI/Ard1"/>
</dbReference>
<dbReference type="SUPFAM" id="SSF55729">
    <property type="entry name" value="Acyl-CoA N-acyltransferases (Nat)"/>
    <property type="match status" value="1"/>
</dbReference>
<evidence type="ECO:0000313" key="5">
    <source>
        <dbReference type="EMBL" id="MUN53833.1"/>
    </source>
</evidence>
<evidence type="ECO:0000256" key="2">
    <source>
        <dbReference type="ARBA" id="ARBA00023315"/>
    </source>
</evidence>
<sequence>MTRPSIGPRPTPSVSDTEVPVESETLPAGYSARTAELDDLEAVHELESALFPEDAWPIDMFLAEISHPARRYTVVEAGGELIAYSGMMAVADTGDVQTIAVRPGHEGRGIGRWLMNRMHEQARAMGAETMMLEVRADNPRAQGLYTVLGYEPIHERRGYYQGGVDAVIMSLDLRAGADRTEGSNR</sequence>
<reference evidence="5 6" key="1">
    <citation type="submission" date="2019-12" db="EMBL/GenBank/DDBJ databases">
        <authorList>
            <person name="Li J."/>
            <person name="Shi Y."/>
            <person name="Xu G."/>
            <person name="Xiao D."/>
            <person name="Ran X."/>
        </authorList>
    </citation>
    <scope>NUCLEOTIDE SEQUENCE [LARGE SCALE GENOMIC DNA]</scope>
    <source>
        <strain evidence="5 6">JCM 15915</strain>
    </source>
</reference>
<dbReference type="PROSITE" id="PS51186">
    <property type="entry name" value="GNAT"/>
    <property type="match status" value="1"/>
</dbReference>
<dbReference type="Pfam" id="PF00583">
    <property type="entry name" value="Acetyltransf_1"/>
    <property type="match status" value="1"/>
</dbReference>
<dbReference type="Gene3D" id="3.40.630.30">
    <property type="match status" value="1"/>
</dbReference>
<accession>A0A7K1LFH7</accession>
<evidence type="ECO:0000256" key="1">
    <source>
        <dbReference type="ARBA" id="ARBA00022679"/>
    </source>
</evidence>
<comment type="caution">
    <text evidence="5">The sequence shown here is derived from an EMBL/GenBank/DDBJ whole genome shotgun (WGS) entry which is preliminary data.</text>
</comment>
<evidence type="ECO:0000259" key="4">
    <source>
        <dbReference type="PROSITE" id="PS51186"/>
    </source>
</evidence>
<keyword evidence="6" id="KW-1185">Reference proteome</keyword>
<keyword evidence="1 5" id="KW-0808">Transferase</keyword>
<dbReference type="OrthoDB" id="529907at2"/>
<dbReference type="InterPro" id="IPR050832">
    <property type="entry name" value="Bact_Acetyltransf"/>
</dbReference>